<feature type="non-terminal residue" evidence="1">
    <location>
        <position position="1"/>
    </location>
</feature>
<organism evidence="1 2">
    <name type="scientific">Rotaria magnacalcarata</name>
    <dbReference type="NCBI Taxonomy" id="392030"/>
    <lineage>
        <taxon>Eukaryota</taxon>
        <taxon>Metazoa</taxon>
        <taxon>Spiralia</taxon>
        <taxon>Gnathifera</taxon>
        <taxon>Rotifera</taxon>
        <taxon>Eurotatoria</taxon>
        <taxon>Bdelloidea</taxon>
        <taxon>Philodinida</taxon>
        <taxon>Philodinidae</taxon>
        <taxon>Rotaria</taxon>
    </lineage>
</organism>
<dbReference type="Proteomes" id="UP000663866">
    <property type="component" value="Unassembled WGS sequence"/>
</dbReference>
<reference evidence="1" key="1">
    <citation type="submission" date="2021-02" db="EMBL/GenBank/DDBJ databases">
        <authorList>
            <person name="Nowell W R."/>
        </authorList>
    </citation>
    <scope>NUCLEOTIDE SEQUENCE</scope>
</reference>
<evidence type="ECO:0000313" key="1">
    <source>
        <dbReference type="EMBL" id="CAF4402778.1"/>
    </source>
</evidence>
<dbReference type="AlphaFoldDB" id="A0A820PD51"/>
<evidence type="ECO:0000313" key="2">
    <source>
        <dbReference type="Proteomes" id="UP000663866"/>
    </source>
</evidence>
<comment type="caution">
    <text evidence="1">The sequence shown here is derived from an EMBL/GenBank/DDBJ whole genome shotgun (WGS) entry which is preliminary data.</text>
</comment>
<proteinExistence type="predicted"/>
<protein>
    <submittedName>
        <fullName evidence="1">Uncharacterized protein</fullName>
    </submittedName>
</protein>
<name>A0A820PD51_9BILA</name>
<sequence length="124" mass="14052">MKSKDFQNLVLSKYQSGDGPTKIFRDLNGLIGLRTIERWCKNIRDTGSINLSSPPGCHGIIRTKGAIQKVKNRLEHRKPVSSRKVARDLDEKMFDIDGIYNSQNDRIWAVNRLAADTNGGIRQK</sequence>
<accession>A0A820PD51</accession>
<dbReference type="EMBL" id="CAJOBG010040830">
    <property type="protein sequence ID" value="CAF4402778.1"/>
    <property type="molecule type" value="Genomic_DNA"/>
</dbReference>
<gene>
    <name evidence="1" type="ORF">OVN521_LOCUS34973</name>
</gene>
<keyword evidence="2" id="KW-1185">Reference proteome</keyword>